<organism evidence="2 3">
    <name type="scientific">Cochliobolus sativus (strain ND90Pr / ATCC 201652)</name>
    <name type="common">Common root rot and spot blotch fungus</name>
    <name type="synonym">Bipolaris sorokiniana</name>
    <dbReference type="NCBI Taxonomy" id="665912"/>
    <lineage>
        <taxon>Eukaryota</taxon>
        <taxon>Fungi</taxon>
        <taxon>Dikarya</taxon>
        <taxon>Ascomycota</taxon>
        <taxon>Pezizomycotina</taxon>
        <taxon>Dothideomycetes</taxon>
        <taxon>Pleosporomycetidae</taxon>
        <taxon>Pleosporales</taxon>
        <taxon>Pleosporineae</taxon>
        <taxon>Pleosporaceae</taxon>
        <taxon>Bipolaris</taxon>
    </lineage>
</organism>
<dbReference type="EMBL" id="KB445650">
    <property type="protein sequence ID" value="EMD60543.1"/>
    <property type="molecule type" value="Genomic_DNA"/>
</dbReference>
<reference evidence="2 3" key="1">
    <citation type="journal article" date="2012" name="PLoS Pathog.">
        <title>Diverse lifestyles and strategies of plant pathogenesis encoded in the genomes of eighteen Dothideomycetes fungi.</title>
        <authorList>
            <person name="Ohm R.A."/>
            <person name="Feau N."/>
            <person name="Henrissat B."/>
            <person name="Schoch C.L."/>
            <person name="Horwitz B.A."/>
            <person name="Barry K.W."/>
            <person name="Condon B.J."/>
            <person name="Copeland A.C."/>
            <person name="Dhillon B."/>
            <person name="Glaser F."/>
            <person name="Hesse C.N."/>
            <person name="Kosti I."/>
            <person name="LaButti K."/>
            <person name="Lindquist E.A."/>
            <person name="Lucas S."/>
            <person name="Salamov A.A."/>
            <person name="Bradshaw R.E."/>
            <person name="Ciuffetti L."/>
            <person name="Hamelin R.C."/>
            <person name="Kema G.H.J."/>
            <person name="Lawrence C."/>
            <person name="Scott J.A."/>
            <person name="Spatafora J.W."/>
            <person name="Turgeon B.G."/>
            <person name="de Wit P.J.G.M."/>
            <person name="Zhong S."/>
            <person name="Goodwin S.B."/>
            <person name="Grigoriev I.V."/>
        </authorList>
    </citation>
    <scope>NUCLEOTIDE SEQUENCE [LARGE SCALE GENOMIC DNA]</scope>
    <source>
        <strain evidence="3">ND90Pr / ATCC 201652</strain>
    </source>
</reference>
<feature type="compositionally biased region" description="Polar residues" evidence="1">
    <location>
        <begin position="68"/>
        <end position="78"/>
    </location>
</feature>
<evidence type="ECO:0000313" key="2">
    <source>
        <dbReference type="EMBL" id="EMD60543.1"/>
    </source>
</evidence>
<dbReference type="AlphaFoldDB" id="M2RZT6"/>
<reference evidence="3" key="2">
    <citation type="journal article" date="2013" name="PLoS Genet.">
        <title>Comparative genome structure, secondary metabolite, and effector coding capacity across Cochliobolus pathogens.</title>
        <authorList>
            <person name="Condon B.J."/>
            <person name="Leng Y."/>
            <person name="Wu D."/>
            <person name="Bushley K.E."/>
            <person name="Ohm R.A."/>
            <person name="Otillar R."/>
            <person name="Martin J."/>
            <person name="Schackwitz W."/>
            <person name="Grimwood J."/>
            <person name="MohdZainudin N."/>
            <person name="Xue C."/>
            <person name="Wang R."/>
            <person name="Manning V.A."/>
            <person name="Dhillon B."/>
            <person name="Tu Z.J."/>
            <person name="Steffenson B.J."/>
            <person name="Salamov A."/>
            <person name="Sun H."/>
            <person name="Lowry S."/>
            <person name="LaButti K."/>
            <person name="Han J."/>
            <person name="Copeland A."/>
            <person name="Lindquist E."/>
            <person name="Barry K."/>
            <person name="Schmutz J."/>
            <person name="Baker S.E."/>
            <person name="Ciuffetti L.M."/>
            <person name="Grigoriev I.V."/>
            <person name="Zhong S."/>
            <person name="Turgeon B.G."/>
        </authorList>
    </citation>
    <scope>NUCLEOTIDE SEQUENCE [LARGE SCALE GENOMIC DNA]</scope>
    <source>
        <strain evidence="3">ND90Pr / ATCC 201652</strain>
    </source>
</reference>
<dbReference type="HOGENOM" id="CLU_2468916_0_0_1"/>
<dbReference type="GeneID" id="19135073"/>
<feature type="region of interest" description="Disordered" evidence="1">
    <location>
        <begin position="1"/>
        <end position="88"/>
    </location>
</feature>
<evidence type="ECO:0000313" key="3">
    <source>
        <dbReference type="Proteomes" id="UP000016934"/>
    </source>
</evidence>
<gene>
    <name evidence="2" type="ORF">COCSADRAFT_244167</name>
</gene>
<feature type="compositionally biased region" description="Polar residues" evidence="1">
    <location>
        <begin position="48"/>
        <end position="60"/>
    </location>
</feature>
<accession>M2RZT6</accession>
<protein>
    <submittedName>
        <fullName evidence="2">Uncharacterized protein</fullName>
    </submittedName>
</protein>
<name>M2RZT6_COCSN</name>
<dbReference type="Proteomes" id="UP000016934">
    <property type="component" value="Unassembled WGS sequence"/>
</dbReference>
<evidence type="ECO:0000256" key="1">
    <source>
        <dbReference type="SAM" id="MobiDB-lite"/>
    </source>
</evidence>
<sequence length="88" mass="9932">MPPHPMPICNNAKKKHRKPSSSTYYASEPHSSPKENKPPSHRPPCTALTFTHPNNPTIQDLLNPRFFSISTPQHSKAPQPSLPRIKYP</sequence>
<proteinExistence type="predicted"/>
<keyword evidence="3" id="KW-1185">Reference proteome</keyword>
<dbReference type="KEGG" id="bsc:COCSADRAFT_244167"/>
<dbReference type="RefSeq" id="XP_007703862.1">
    <property type="nucleotide sequence ID" value="XM_007705672.1"/>
</dbReference>